<comment type="caution">
    <text evidence="11">The sequence shown here is derived from an EMBL/GenBank/DDBJ whole genome shotgun (WGS) entry which is preliminary data.</text>
</comment>
<sequence length="462" mass="52885">MRRPLASLLLLTLILGTALGSIPSFRNWKRDESSSSEEDVFEEEGEGTIWALLVAGSNGWYNYRHQADVCHSYHVLQAHGVHHDHIITMMYDDIANSPENKFPGQLFNAPHGGDVYKSVKIDYSGKDVNADNFLAILQGDKKSVKGGNGRVVESNKNDKVFVFFSDHGAVGLIAFPSDMLTVKQLNKVLKEMHDKNRYKELTFYLEACESGSMFENILKKDINVYAITAANAHESSWGCFCDNDMGLPCLGDQFSVNWMTDSDNKSDLNAETLDDQFKVVKKLTDKSHVMHYGDMDIAQEKVSEFQGHDKAPMPIFQELPEADMSRGLWDVREIPIMMLRKKIDQSNDEGEQERLSKQIQMIHQKRHYLYERMEDIVQALIHDPNRQRQMLKKHPKHGVTQMECHHDVVNAFHRACFNFNDNPYAMKYVYVLANLCEERLSVERIVQVFTDQCPDINVTGIE</sequence>
<dbReference type="PIRSF" id="PIRSF019663">
    <property type="entry name" value="Legumain"/>
    <property type="match status" value="1"/>
</dbReference>
<dbReference type="PANTHER" id="PTHR12000:SF42">
    <property type="entry name" value="LEGUMAIN"/>
    <property type="match status" value="1"/>
</dbReference>
<feature type="domain" description="Legumain prodomain" evidence="10">
    <location>
        <begin position="357"/>
        <end position="453"/>
    </location>
</feature>
<evidence type="ECO:0000256" key="2">
    <source>
        <dbReference type="ARBA" id="ARBA00009941"/>
    </source>
</evidence>
<dbReference type="FunFam" id="3.40.50.1460:FF:000006">
    <property type="entry name" value="Legumain"/>
    <property type="match status" value="1"/>
</dbReference>
<reference evidence="11 12" key="1">
    <citation type="journal article" date="2015" name="Genome Biol.">
        <title>Comparative genomics of Steinernema reveals deeply conserved gene regulatory networks.</title>
        <authorList>
            <person name="Dillman A.R."/>
            <person name="Macchietto M."/>
            <person name="Porter C.F."/>
            <person name="Rogers A."/>
            <person name="Williams B."/>
            <person name="Antoshechkin I."/>
            <person name="Lee M.M."/>
            <person name="Goodwin Z."/>
            <person name="Lu X."/>
            <person name="Lewis E.E."/>
            <person name="Goodrich-Blair H."/>
            <person name="Stock S.P."/>
            <person name="Adams B.J."/>
            <person name="Sternberg P.W."/>
            <person name="Mortazavi A."/>
        </authorList>
    </citation>
    <scope>NUCLEOTIDE SEQUENCE [LARGE SCALE GENOMIC DNA]</scope>
    <source>
        <strain evidence="11 12">ALL</strain>
    </source>
</reference>
<dbReference type="InterPro" id="IPR001096">
    <property type="entry name" value="Peptidase_C13"/>
</dbReference>
<feature type="active site" description="Nucleophile" evidence="8">
    <location>
        <position position="208"/>
    </location>
</feature>
<evidence type="ECO:0000256" key="6">
    <source>
        <dbReference type="ARBA" id="ARBA00022801"/>
    </source>
</evidence>
<dbReference type="Pfam" id="PF01650">
    <property type="entry name" value="Peptidase_C13"/>
    <property type="match status" value="1"/>
</dbReference>
<feature type="signal peptide" evidence="9">
    <location>
        <begin position="1"/>
        <end position="20"/>
    </location>
</feature>
<keyword evidence="5 9" id="KW-0732">Signal</keyword>
<dbReference type="OrthoDB" id="192611at2759"/>
<dbReference type="EC" id="3.4.22.34" evidence="3"/>
<comment type="catalytic activity">
    <reaction evidence="1">
        <text>Hydrolysis of proteins and small molecule substrates at -Asn-|-Xaa- bonds.</text>
        <dbReference type="EC" id="3.4.22.34"/>
    </reaction>
</comment>
<reference evidence="11 12" key="2">
    <citation type="journal article" date="2019" name="G3 (Bethesda)">
        <title>Hybrid Assembly of the Genome of the Entomopathogenic Nematode Steinernema carpocapsae Identifies the X-Chromosome.</title>
        <authorList>
            <person name="Serra L."/>
            <person name="Macchietto M."/>
            <person name="Macias-Munoz A."/>
            <person name="McGill C.J."/>
            <person name="Rodriguez I.M."/>
            <person name="Rodriguez B."/>
            <person name="Murad R."/>
            <person name="Mortazavi A."/>
        </authorList>
    </citation>
    <scope>NUCLEOTIDE SEQUENCE [LARGE SCALE GENOMIC DNA]</scope>
    <source>
        <strain evidence="11 12">ALL</strain>
    </source>
</reference>
<dbReference type="Pfam" id="PF20985">
    <property type="entry name" value="Legum_prodom"/>
    <property type="match status" value="1"/>
</dbReference>
<comment type="similarity">
    <text evidence="2">Belongs to the peptidase C13 family.</text>
</comment>
<evidence type="ECO:0000256" key="4">
    <source>
        <dbReference type="ARBA" id="ARBA00022670"/>
    </source>
</evidence>
<organism evidence="11 12">
    <name type="scientific">Steinernema carpocapsae</name>
    <name type="common">Entomopathogenic nematode</name>
    <dbReference type="NCBI Taxonomy" id="34508"/>
    <lineage>
        <taxon>Eukaryota</taxon>
        <taxon>Metazoa</taxon>
        <taxon>Ecdysozoa</taxon>
        <taxon>Nematoda</taxon>
        <taxon>Chromadorea</taxon>
        <taxon>Rhabditida</taxon>
        <taxon>Tylenchina</taxon>
        <taxon>Panagrolaimomorpha</taxon>
        <taxon>Strongyloidoidea</taxon>
        <taxon>Steinernematidae</taxon>
        <taxon>Steinernema</taxon>
    </lineage>
</organism>
<dbReference type="EMBL" id="AZBU02000011">
    <property type="protein sequence ID" value="TKR60473.1"/>
    <property type="molecule type" value="Genomic_DNA"/>
</dbReference>
<dbReference type="InterPro" id="IPR043577">
    <property type="entry name" value="AE"/>
</dbReference>
<evidence type="ECO:0000259" key="10">
    <source>
        <dbReference type="Pfam" id="PF20985"/>
    </source>
</evidence>
<dbReference type="PANTHER" id="PTHR12000">
    <property type="entry name" value="HEMOGLOBINASE FAMILY MEMBER"/>
    <property type="match status" value="1"/>
</dbReference>
<keyword evidence="6" id="KW-0378">Hydrolase</keyword>
<dbReference type="PIRSF" id="PIRSF500139">
    <property type="entry name" value="AE"/>
    <property type="match status" value="1"/>
</dbReference>
<evidence type="ECO:0000256" key="5">
    <source>
        <dbReference type="ARBA" id="ARBA00022729"/>
    </source>
</evidence>
<keyword evidence="12" id="KW-1185">Reference proteome</keyword>
<dbReference type="FunFam" id="1.10.132.130:FF:000001">
    <property type="entry name" value="Vacuolar-processing enzyme beta-isozyme"/>
    <property type="match status" value="1"/>
</dbReference>
<accession>A0A4U5LWC3</accession>
<dbReference type="Proteomes" id="UP000298663">
    <property type="component" value="Unassembled WGS sequence"/>
</dbReference>
<evidence type="ECO:0000313" key="11">
    <source>
        <dbReference type="EMBL" id="TKR60473.1"/>
    </source>
</evidence>
<proteinExistence type="inferred from homology"/>
<dbReference type="STRING" id="34508.A0A4U5LWC3"/>
<dbReference type="GO" id="GO:0004197">
    <property type="term" value="F:cysteine-type endopeptidase activity"/>
    <property type="evidence" value="ECO:0007669"/>
    <property type="project" value="UniProtKB-EC"/>
</dbReference>
<gene>
    <name evidence="11" type="ORF">L596_027715</name>
</gene>
<dbReference type="PRINTS" id="PR00776">
    <property type="entry name" value="HEMOGLOBNASE"/>
</dbReference>
<protein>
    <recommendedName>
        <fullName evidence="3">legumain</fullName>
        <ecNumber evidence="3">3.4.22.34</ecNumber>
    </recommendedName>
</protein>
<name>A0A4U5LWC3_STECR</name>
<evidence type="ECO:0000256" key="1">
    <source>
        <dbReference type="ARBA" id="ARBA00000810"/>
    </source>
</evidence>
<dbReference type="AlphaFoldDB" id="A0A4U5LWC3"/>
<feature type="active site" evidence="8">
    <location>
        <position position="167"/>
    </location>
</feature>
<dbReference type="CDD" id="cd21115">
    <property type="entry name" value="legumain_C"/>
    <property type="match status" value="1"/>
</dbReference>
<evidence type="ECO:0000256" key="3">
    <source>
        <dbReference type="ARBA" id="ARBA00012628"/>
    </source>
</evidence>
<dbReference type="Gene3D" id="1.10.132.130">
    <property type="match status" value="1"/>
</dbReference>
<dbReference type="InterPro" id="IPR048501">
    <property type="entry name" value="Legum_prodom"/>
</dbReference>
<dbReference type="InterPro" id="IPR046427">
    <property type="entry name" value="Legumain_prodom_sf"/>
</dbReference>
<evidence type="ECO:0000256" key="7">
    <source>
        <dbReference type="ARBA" id="ARBA00022807"/>
    </source>
</evidence>
<keyword evidence="7" id="KW-0788">Thiol protease</keyword>
<dbReference type="Gene3D" id="3.40.50.1460">
    <property type="match status" value="1"/>
</dbReference>
<feature type="chain" id="PRO_5020603355" description="legumain" evidence="9">
    <location>
        <begin position="21"/>
        <end position="462"/>
    </location>
</feature>
<evidence type="ECO:0000256" key="8">
    <source>
        <dbReference type="PIRSR" id="PIRSR019663-1"/>
    </source>
</evidence>
<keyword evidence="4" id="KW-0645">Protease</keyword>
<evidence type="ECO:0000256" key="9">
    <source>
        <dbReference type="SAM" id="SignalP"/>
    </source>
</evidence>
<dbReference type="GO" id="GO:0005773">
    <property type="term" value="C:vacuole"/>
    <property type="evidence" value="ECO:0007669"/>
    <property type="project" value="GOC"/>
</dbReference>
<evidence type="ECO:0000313" key="12">
    <source>
        <dbReference type="Proteomes" id="UP000298663"/>
    </source>
</evidence>
<dbReference type="GO" id="GO:0051603">
    <property type="term" value="P:proteolysis involved in protein catabolic process"/>
    <property type="evidence" value="ECO:0007669"/>
    <property type="project" value="InterPro"/>
</dbReference>
<dbReference type="GO" id="GO:0006624">
    <property type="term" value="P:vacuolar protein processing"/>
    <property type="evidence" value="ECO:0007669"/>
    <property type="project" value="TreeGrafter"/>
</dbReference>